<name>K7RFS0_THEOS</name>
<keyword evidence="2" id="KW-1185">Reference proteome</keyword>
<dbReference type="STRING" id="751945.Theos_0321"/>
<evidence type="ECO:0000313" key="1">
    <source>
        <dbReference type="EMBL" id="AFV75397.1"/>
    </source>
</evidence>
<gene>
    <name evidence="1" type="ORF">Theos_0321</name>
</gene>
<reference evidence="1 2" key="1">
    <citation type="journal article" date="2013" name="Genome Announc.">
        <title>Whole Genome Sequencing of Thermus oshimai JL-2 and Thermus thermophilus JL-18, Incomplete Denitrifiers from the United States Great Basin.</title>
        <authorList>
            <person name="Murugapiran S.K."/>
            <person name="Huntemann M."/>
            <person name="Wei C.L."/>
            <person name="Han J."/>
            <person name="Detter J.C."/>
            <person name="Han C.S."/>
            <person name="Erkkila T.H."/>
            <person name="Teshima H."/>
            <person name="Chen A."/>
            <person name="Kyrpides N."/>
            <person name="Mavrommatis K."/>
            <person name="Markowitz V."/>
            <person name="Szeto E."/>
            <person name="Ivanova N."/>
            <person name="Pagani I."/>
            <person name="Lam J."/>
            <person name="McDonald A.I."/>
            <person name="Dodsworth J.A."/>
            <person name="Pati A."/>
            <person name="Goodwin L."/>
            <person name="Peters L."/>
            <person name="Pitluck S."/>
            <person name="Woyke T."/>
            <person name="Hedlund B.P."/>
        </authorList>
    </citation>
    <scope>NUCLEOTIDE SEQUENCE</scope>
    <source>
        <strain evidence="1 2">JL-2</strain>
    </source>
</reference>
<sequence length="63" mass="7333">MGIRRLWRVLVLWGRVLGGVRAFWRRLPSGRRAELLAFLLSLLPFRPLRWLGALLGLLAALRR</sequence>
<dbReference type="HOGENOM" id="CLU_2884473_0_0_0"/>
<evidence type="ECO:0000313" key="2">
    <source>
        <dbReference type="Proteomes" id="UP000000211"/>
    </source>
</evidence>
<dbReference type="KEGG" id="tos:Theos_0321"/>
<proteinExistence type="predicted"/>
<dbReference type="RefSeq" id="WP_016328594.1">
    <property type="nucleotide sequence ID" value="NC_019386.1"/>
</dbReference>
<dbReference type="PATRIC" id="fig|751945.3.peg.311"/>
<dbReference type="EMBL" id="CP003249">
    <property type="protein sequence ID" value="AFV75397.1"/>
    <property type="molecule type" value="Genomic_DNA"/>
</dbReference>
<protein>
    <submittedName>
        <fullName evidence="1">Uncharacterized protein</fullName>
    </submittedName>
</protein>
<dbReference type="Proteomes" id="UP000000211">
    <property type="component" value="Chromosome"/>
</dbReference>
<dbReference type="AlphaFoldDB" id="K7RFS0"/>
<accession>K7RFS0</accession>
<organism evidence="1 2">
    <name type="scientific">Thermus oshimai JL-2</name>
    <dbReference type="NCBI Taxonomy" id="751945"/>
    <lineage>
        <taxon>Bacteria</taxon>
        <taxon>Thermotogati</taxon>
        <taxon>Deinococcota</taxon>
        <taxon>Deinococci</taxon>
        <taxon>Thermales</taxon>
        <taxon>Thermaceae</taxon>
        <taxon>Thermus</taxon>
    </lineage>
</organism>